<feature type="region of interest" description="Disordered" evidence="1">
    <location>
        <begin position="98"/>
        <end position="121"/>
    </location>
</feature>
<reference evidence="2" key="1">
    <citation type="submission" date="2021-06" db="EMBL/GenBank/DDBJ databases">
        <authorList>
            <person name="Kallberg Y."/>
            <person name="Tangrot J."/>
            <person name="Rosling A."/>
        </authorList>
    </citation>
    <scope>NUCLEOTIDE SEQUENCE</scope>
    <source>
        <strain evidence="2">MT106</strain>
    </source>
</reference>
<feature type="non-terminal residue" evidence="2">
    <location>
        <position position="121"/>
    </location>
</feature>
<dbReference type="Proteomes" id="UP000789831">
    <property type="component" value="Unassembled WGS sequence"/>
</dbReference>
<sequence>MSQSNSLQEVPSIISQDQTCSTCHNVKKPENFYRSRGERPPQKFAACNQCSERRKNKCQETDIISRKKIKFESKINDFIPSTDVNNLKESNMLEDANFFGNRNPETSSPVKENIDSEQNNI</sequence>
<evidence type="ECO:0000256" key="1">
    <source>
        <dbReference type="SAM" id="MobiDB-lite"/>
    </source>
</evidence>
<dbReference type="EMBL" id="CAJVPL010006231">
    <property type="protein sequence ID" value="CAG8663162.1"/>
    <property type="molecule type" value="Genomic_DNA"/>
</dbReference>
<evidence type="ECO:0000313" key="2">
    <source>
        <dbReference type="EMBL" id="CAG8663162.1"/>
    </source>
</evidence>
<name>A0A9N9E436_9GLOM</name>
<keyword evidence="3" id="KW-1185">Reference proteome</keyword>
<evidence type="ECO:0000313" key="3">
    <source>
        <dbReference type="Proteomes" id="UP000789831"/>
    </source>
</evidence>
<protein>
    <submittedName>
        <fullName evidence="2">490_t:CDS:1</fullName>
    </submittedName>
</protein>
<accession>A0A9N9E436</accession>
<proteinExistence type="predicted"/>
<organism evidence="2 3">
    <name type="scientific">Ambispora gerdemannii</name>
    <dbReference type="NCBI Taxonomy" id="144530"/>
    <lineage>
        <taxon>Eukaryota</taxon>
        <taxon>Fungi</taxon>
        <taxon>Fungi incertae sedis</taxon>
        <taxon>Mucoromycota</taxon>
        <taxon>Glomeromycotina</taxon>
        <taxon>Glomeromycetes</taxon>
        <taxon>Archaeosporales</taxon>
        <taxon>Ambisporaceae</taxon>
        <taxon>Ambispora</taxon>
    </lineage>
</organism>
<feature type="compositionally biased region" description="Polar residues" evidence="1">
    <location>
        <begin position="103"/>
        <end position="121"/>
    </location>
</feature>
<gene>
    <name evidence="2" type="ORF">AGERDE_LOCUS11916</name>
</gene>
<dbReference type="AlphaFoldDB" id="A0A9N9E436"/>
<comment type="caution">
    <text evidence="2">The sequence shown here is derived from an EMBL/GenBank/DDBJ whole genome shotgun (WGS) entry which is preliminary data.</text>
</comment>